<protein>
    <recommendedName>
        <fullName evidence="10">Purine nucleoside phosphorylase</fullName>
    </recommendedName>
</protein>
<dbReference type="OrthoDB" id="4279at2"/>
<dbReference type="RefSeq" id="WP_092065527.1">
    <property type="nucleotide sequence ID" value="NZ_FNIN01000007.1"/>
</dbReference>
<comment type="catalytic activity">
    <reaction evidence="7">
        <text>adenosine + H2O + H(+) = inosine + NH4(+)</text>
        <dbReference type="Rhea" id="RHEA:24408"/>
        <dbReference type="ChEBI" id="CHEBI:15377"/>
        <dbReference type="ChEBI" id="CHEBI:15378"/>
        <dbReference type="ChEBI" id="CHEBI:16335"/>
        <dbReference type="ChEBI" id="CHEBI:17596"/>
        <dbReference type="ChEBI" id="CHEBI:28938"/>
        <dbReference type="EC" id="3.5.4.4"/>
    </reaction>
    <physiologicalReaction direction="left-to-right" evidence="7">
        <dbReference type="Rhea" id="RHEA:24409"/>
    </physiologicalReaction>
</comment>
<dbReference type="NCBIfam" id="TIGR00726">
    <property type="entry name" value="peptidoglycan editing factor PgeF"/>
    <property type="match status" value="1"/>
</dbReference>
<keyword evidence="5" id="KW-0378">Hydrolase</keyword>
<dbReference type="InterPro" id="IPR011324">
    <property type="entry name" value="Cytotoxic_necrot_fac-like_cat"/>
</dbReference>
<dbReference type="STRING" id="206665.SAMN04488516_10754"/>
<comment type="catalytic activity">
    <reaction evidence="8">
        <text>adenosine + phosphate = alpha-D-ribose 1-phosphate + adenine</text>
        <dbReference type="Rhea" id="RHEA:27642"/>
        <dbReference type="ChEBI" id="CHEBI:16335"/>
        <dbReference type="ChEBI" id="CHEBI:16708"/>
        <dbReference type="ChEBI" id="CHEBI:43474"/>
        <dbReference type="ChEBI" id="CHEBI:57720"/>
        <dbReference type="EC" id="2.4.2.1"/>
    </reaction>
    <physiologicalReaction direction="left-to-right" evidence="8">
        <dbReference type="Rhea" id="RHEA:27643"/>
    </physiologicalReaction>
</comment>
<evidence type="ECO:0000256" key="1">
    <source>
        <dbReference type="ARBA" id="ARBA00000553"/>
    </source>
</evidence>
<dbReference type="InterPro" id="IPR003730">
    <property type="entry name" value="Cu_polyphenol_OxRdtase"/>
</dbReference>
<evidence type="ECO:0000256" key="9">
    <source>
        <dbReference type="ARBA" id="ARBA00049893"/>
    </source>
</evidence>
<dbReference type="SUPFAM" id="SSF64438">
    <property type="entry name" value="CNF1/YfiH-like putative cysteine hydrolases"/>
    <property type="match status" value="1"/>
</dbReference>
<accession>A0A1H0EC45</accession>
<evidence type="ECO:0000256" key="6">
    <source>
        <dbReference type="ARBA" id="ARBA00022833"/>
    </source>
</evidence>
<dbReference type="Pfam" id="PF02578">
    <property type="entry name" value="Cu-oxidase_4"/>
    <property type="match status" value="1"/>
</dbReference>
<dbReference type="Proteomes" id="UP000199602">
    <property type="component" value="Unassembled WGS sequence"/>
</dbReference>
<comment type="catalytic activity">
    <reaction evidence="1">
        <text>inosine + phosphate = alpha-D-ribose 1-phosphate + hypoxanthine</text>
        <dbReference type="Rhea" id="RHEA:27646"/>
        <dbReference type="ChEBI" id="CHEBI:17368"/>
        <dbReference type="ChEBI" id="CHEBI:17596"/>
        <dbReference type="ChEBI" id="CHEBI:43474"/>
        <dbReference type="ChEBI" id="CHEBI:57720"/>
        <dbReference type="EC" id="2.4.2.1"/>
    </reaction>
    <physiologicalReaction direction="left-to-right" evidence="1">
        <dbReference type="Rhea" id="RHEA:27647"/>
    </physiologicalReaction>
</comment>
<keyword evidence="12" id="KW-1185">Reference proteome</keyword>
<dbReference type="GO" id="GO:0016787">
    <property type="term" value="F:hydrolase activity"/>
    <property type="evidence" value="ECO:0007669"/>
    <property type="project" value="UniProtKB-KW"/>
</dbReference>
<dbReference type="InterPro" id="IPR038371">
    <property type="entry name" value="Cu_polyphenol_OxRdtase_sf"/>
</dbReference>
<name>A0A1H0EC45_9BACT</name>
<keyword evidence="3" id="KW-0808">Transferase</keyword>
<keyword evidence="6" id="KW-0862">Zinc</keyword>
<keyword evidence="4" id="KW-0479">Metal-binding</keyword>
<organism evidence="11 12">
    <name type="scientific">Desulfonauticus submarinus</name>
    <dbReference type="NCBI Taxonomy" id="206665"/>
    <lineage>
        <taxon>Bacteria</taxon>
        <taxon>Pseudomonadati</taxon>
        <taxon>Thermodesulfobacteriota</taxon>
        <taxon>Desulfovibrionia</taxon>
        <taxon>Desulfovibrionales</taxon>
        <taxon>Desulfonauticaceae</taxon>
        <taxon>Desulfonauticus</taxon>
    </lineage>
</organism>
<comment type="catalytic activity">
    <reaction evidence="9">
        <text>S-methyl-5'-thioadenosine + phosphate = 5-(methylsulfanyl)-alpha-D-ribose 1-phosphate + adenine</text>
        <dbReference type="Rhea" id="RHEA:11852"/>
        <dbReference type="ChEBI" id="CHEBI:16708"/>
        <dbReference type="ChEBI" id="CHEBI:17509"/>
        <dbReference type="ChEBI" id="CHEBI:43474"/>
        <dbReference type="ChEBI" id="CHEBI:58533"/>
        <dbReference type="EC" id="2.4.2.28"/>
    </reaction>
    <physiologicalReaction direction="left-to-right" evidence="9">
        <dbReference type="Rhea" id="RHEA:11853"/>
    </physiologicalReaction>
</comment>
<dbReference type="GO" id="GO:0005507">
    <property type="term" value="F:copper ion binding"/>
    <property type="evidence" value="ECO:0007669"/>
    <property type="project" value="TreeGrafter"/>
</dbReference>
<evidence type="ECO:0000256" key="10">
    <source>
        <dbReference type="RuleBase" id="RU361274"/>
    </source>
</evidence>
<evidence type="ECO:0000256" key="8">
    <source>
        <dbReference type="ARBA" id="ARBA00048968"/>
    </source>
</evidence>
<dbReference type="GO" id="GO:0017061">
    <property type="term" value="F:S-methyl-5-thioadenosine phosphorylase activity"/>
    <property type="evidence" value="ECO:0007669"/>
    <property type="project" value="UniProtKB-EC"/>
</dbReference>
<dbReference type="AlphaFoldDB" id="A0A1H0EC45"/>
<evidence type="ECO:0000256" key="3">
    <source>
        <dbReference type="ARBA" id="ARBA00022679"/>
    </source>
</evidence>
<dbReference type="PANTHER" id="PTHR30616:SF2">
    <property type="entry name" value="PURINE NUCLEOSIDE PHOSPHORYLASE LACC1"/>
    <property type="match status" value="1"/>
</dbReference>
<comment type="similarity">
    <text evidence="2 10">Belongs to the purine nucleoside phosphorylase YfiH/LACC1 family.</text>
</comment>
<reference evidence="11 12" key="1">
    <citation type="submission" date="2016-10" db="EMBL/GenBank/DDBJ databases">
        <authorList>
            <person name="de Groot N.N."/>
        </authorList>
    </citation>
    <scope>NUCLEOTIDE SEQUENCE [LARGE SCALE GENOMIC DNA]</scope>
    <source>
        <strain evidence="11 12">DSM 15269</strain>
    </source>
</reference>
<evidence type="ECO:0000256" key="4">
    <source>
        <dbReference type="ARBA" id="ARBA00022723"/>
    </source>
</evidence>
<gene>
    <name evidence="11" type="ORF">SAMN04488516_10754</name>
</gene>
<evidence type="ECO:0000313" key="12">
    <source>
        <dbReference type="Proteomes" id="UP000199602"/>
    </source>
</evidence>
<evidence type="ECO:0000313" key="11">
    <source>
        <dbReference type="EMBL" id="SDN79889.1"/>
    </source>
</evidence>
<dbReference type="CDD" id="cd16833">
    <property type="entry name" value="YfiH"/>
    <property type="match status" value="1"/>
</dbReference>
<evidence type="ECO:0000256" key="7">
    <source>
        <dbReference type="ARBA" id="ARBA00047989"/>
    </source>
</evidence>
<proteinExistence type="inferred from homology"/>
<dbReference type="PANTHER" id="PTHR30616">
    <property type="entry name" value="UNCHARACTERIZED PROTEIN YFIH"/>
    <property type="match status" value="1"/>
</dbReference>
<dbReference type="EMBL" id="FNIN01000007">
    <property type="protein sequence ID" value="SDN79889.1"/>
    <property type="molecule type" value="Genomic_DNA"/>
</dbReference>
<dbReference type="Gene3D" id="3.60.140.10">
    <property type="entry name" value="CNF1/YfiH-like putative cysteine hydrolases"/>
    <property type="match status" value="1"/>
</dbReference>
<evidence type="ECO:0000256" key="2">
    <source>
        <dbReference type="ARBA" id="ARBA00007353"/>
    </source>
</evidence>
<sequence length="246" mass="28029">MTENPYLISFQFPHVKHIKIFFGTRLGGFSTKQYTELNISLEVGDKKEDVLKNRTIIKKYLNINNWQELKQIHGTNIITTNSPSEKICEGDGIFTASSNLALLIKTADCQPIFFTDIKGRFIGAIHCGWRGNVLDFPILAIKKFCQNYSILPHEIFVVRGPSLGPCCAEFINYKSEIPKKFWSFIDKNTKKLDLWSLTKHQLKQAGVLSSNIFNVDICTACNPNLFFSYRQNKICGRQGNLILKIA</sequence>
<evidence type="ECO:0000256" key="5">
    <source>
        <dbReference type="ARBA" id="ARBA00022801"/>
    </source>
</evidence>